<dbReference type="Pfam" id="PF17676">
    <property type="entry name" value="Peptidase_S66C"/>
    <property type="match status" value="1"/>
</dbReference>
<keyword evidence="2" id="KW-0378">Hydrolase</keyword>
<evidence type="ECO:0000313" key="7">
    <source>
        <dbReference type="Proteomes" id="UP001254832"/>
    </source>
</evidence>
<dbReference type="InterPro" id="IPR040449">
    <property type="entry name" value="Peptidase_S66_N"/>
</dbReference>
<dbReference type="RefSeq" id="WP_310145228.1">
    <property type="nucleotide sequence ID" value="NZ_JAVDTR010000019.1"/>
</dbReference>
<dbReference type="InterPro" id="IPR040921">
    <property type="entry name" value="Peptidase_S66C"/>
</dbReference>
<evidence type="ECO:0000256" key="2">
    <source>
        <dbReference type="ARBA" id="ARBA00022801"/>
    </source>
</evidence>
<comment type="similarity">
    <text evidence="1">Belongs to the peptidase S66 family.</text>
</comment>
<accession>A0AAP5H5I8</accession>
<dbReference type="PANTHER" id="PTHR30237:SF6">
    <property type="entry name" value="CARBOXYPEPTIDASE YOCD-RELATED"/>
    <property type="match status" value="1"/>
</dbReference>
<dbReference type="PANTHER" id="PTHR30237">
    <property type="entry name" value="MURAMOYLTETRAPEPTIDE CARBOXYPEPTIDASE"/>
    <property type="match status" value="1"/>
</dbReference>
<evidence type="ECO:0000259" key="4">
    <source>
        <dbReference type="Pfam" id="PF02016"/>
    </source>
</evidence>
<dbReference type="Pfam" id="PF02016">
    <property type="entry name" value="Peptidase_S66"/>
    <property type="match status" value="1"/>
</dbReference>
<dbReference type="InterPro" id="IPR029062">
    <property type="entry name" value="Class_I_gatase-like"/>
</dbReference>
<name>A0AAP5H5I8_PAEAM</name>
<proteinExistence type="inferred from homology"/>
<dbReference type="PIRSF" id="PIRSF028757">
    <property type="entry name" value="LD-carboxypeptidase"/>
    <property type="match status" value="1"/>
</dbReference>
<feature type="active site" description="Charge relay system" evidence="3">
    <location>
        <position position="229"/>
    </location>
</feature>
<dbReference type="Proteomes" id="UP001254832">
    <property type="component" value="Unassembled WGS sequence"/>
</dbReference>
<evidence type="ECO:0000259" key="5">
    <source>
        <dbReference type="Pfam" id="PF17676"/>
    </source>
</evidence>
<dbReference type="InterPro" id="IPR003507">
    <property type="entry name" value="S66_fam"/>
</dbReference>
<evidence type="ECO:0000256" key="1">
    <source>
        <dbReference type="ARBA" id="ARBA00010233"/>
    </source>
</evidence>
<dbReference type="Gene3D" id="3.40.50.10740">
    <property type="entry name" value="Class I glutamine amidotransferase-like"/>
    <property type="match status" value="1"/>
</dbReference>
<gene>
    <name evidence="6" type="ORF">J2W91_005250</name>
</gene>
<feature type="domain" description="LD-carboxypeptidase C-terminal" evidence="5">
    <location>
        <begin position="198"/>
        <end position="312"/>
    </location>
</feature>
<dbReference type="AlphaFoldDB" id="A0AAP5H5I8"/>
<dbReference type="SUPFAM" id="SSF52317">
    <property type="entry name" value="Class I glutamine amidotransferase-like"/>
    <property type="match status" value="1"/>
</dbReference>
<feature type="active site" description="Charge relay system" evidence="3">
    <location>
        <position position="297"/>
    </location>
</feature>
<evidence type="ECO:0000256" key="3">
    <source>
        <dbReference type="PIRSR" id="PIRSR028757-1"/>
    </source>
</evidence>
<dbReference type="GO" id="GO:0004180">
    <property type="term" value="F:carboxypeptidase activity"/>
    <property type="evidence" value="ECO:0007669"/>
    <property type="project" value="UniProtKB-KW"/>
</dbReference>
<dbReference type="Gene3D" id="3.50.30.60">
    <property type="entry name" value="LD-carboxypeptidase A C-terminal domain-like"/>
    <property type="match status" value="1"/>
</dbReference>
<evidence type="ECO:0000313" key="6">
    <source>
        <dbReference type="EMBL" id="MDR6726728.1"/>
    </source>
</evidence>
<feature type="domain" description="LD-carboxypeptidase N-terminal" evidence="4">
    <location>
        <begin position="12"/>
        <end position="131"/>
    </location>
</feature>
<dbReference type="CDD" id="cd07062">
    <property type="entry name" value="Peptidase_S66_mccF_like"/>
    <property type="match status" value="1"/>
</dbReference>
<protein>
    <submittedName>
        <fullName evidence="6">Muramoyltetrapeptide carboxypeptidase LdcA involved in peptidoglycan recycling</fullName>
    </submittedName>
</protein>
<reference evidence="6" key="1">
    <citation type="submission" date="2023-07" db="EMBL/GenBank/DDBJ databases">
        <title>Sorghum-associated microbial communities from plants grown in Nebraska, USA.</title>
        <authorList>
            <person name="Schachtman D."/>
        </authorList>
    </citation>
    <scope>NUCLEOTIDE SEQUENCE</scope>
    <source>
        <strain evidence="6">BE80</strain>
    </source>
</reference>
<dbReference type="InterPro" id="IPR027461">
    <property type="entry name" value="Carboxypeptidase_A_C_sf"/>
</dbReference>
<feature type="active site" description="Nucleophile" evidence="3">
    <location>
        <position position="111"/>
    </location>
</feature>
<organism evidence="6 7">
    <name type="scientific">Paenibacillus amylolyticus</name>
    <dbReference type="NCBI Taxonomy" id="1451"/>
    <lineage>
        <taxon>Bacteria</taxon>
        <taxon>Bacillati</taxon>
        <taxon>Bacillota</taxon>
        <taxon>Bacilli</taxon>
        <taxon>Bacillales</taxon>
        <taxon>Paenibacillaceae</taxon>
        <taxon>Paenibacillus</taxon>
    </lineage>
</organism>
<keyword evidence="6" id="KW-0121">Carboxypeptidase</keyword>
<dbReference type="EMBL" id="JAVDTR010000019">
    <property type="protein sequence ID" value="MDR6726728.1"/>
    <property type="molecule type" value="Genomic_DNA"/>
</dbReference>
<dbReference type="InterPro" id="IPR027478">
    <property type="entry name" value="LdcA_N"/>
</dbReference>
<sequence>MIAPKLQPGDEVRVISPSRSLSIIEEEHIKLAKERLEALGLIVSFSANAYEMDDFASSSIESRIQDLHAAFADPQVKGILATIGGFNSNQLLQYIDYSLIQANPKRFCGYSDITALSTAIYTKTGLITYSGPAFSTFAILHGNEYTVEFFEKMMLGSADSIHVTPSEAWSDDAWYRDQENRQFITNQGPMILNEGQAKGTIIGGNLCTLNLLQGTEYMPSLEGTVLFVEDDYMADPSTFDRDLQSLIHQPGFEQVRGLVIGRFQKASGMTPQLLEKIIHSKRELTQIPVIADVDFGHTAPHFTFPIGGKTKLNAQGMSVELWISEHMSE</sequence>
<keyword evidence="6" id="KW-0645">Protease</keyword>
<comment type="caution">
    <text evidence="6">The sequence shown here is derived from an EMBL/GenBank/DDBJ whole genome shotgun (WGS) entry which is preliminary data.</text>
</comment>
<dbReference type="SUPFAM" id="SSF141986">
    <property type="entry name" value="LD-carboxypeptidase A C-terminal domain-like"/>
    <property type="match status" value="1"/>
</dbReference>